<evidence type="ECO:0000256" key="5">
    <source>
        <dbReference type="ARBA" id="ARBA00022771"/>
    </source>
</evidence>
<dbReference type="InterPro" id="IPR047546">
    <property type="entry name" value="Rcat_RBR_RNF216"/>
</dbReference>
<dbReference type="Gene3D" id="1.20.120.1750">
    <property type="match status" value="1"/>
</dbReference>
<dbReference type="OrthoDB" id="10009520at2759"/>
<proteinExistence type="predicted"/>
<protein>
    <recommendedName>
        <fullName evidence="13">RING-type domain-containing protein</fullName>
    </recommendedName>
</protein>
<keyword evidence="4" id="KW-0677">Repeat</keyword>
<evidence type="ECO:0000259" key="9">
    <source>
        <dbReference type="PROSITE" id="PS51140"/>
    </source>
</evidence>
<feature type="compositionally biased region" description="Low complexity" evidence="8">
    <location>
        <begin position="775"/>
        <end position="787"/>
    </location>
</feature>
<feature type="region of interest" description="Disordered" evidence="8">
    <location>
        <begin position="588"/>
        <end position="680"/>
    </location>
</feature>
<evidence type="ECO:0000256" key="4">
    <source>
        <dbReference type="ARBA" id="ARBA00022737"/>
    </source>
</evidence>
<dbReference type="AlphaFoldDB" id="A0A4S2N3R3"/>
<feature type="region of interest" description="Disordered" evidence="8">
    <location>
        <begin position="754"/>
        <end position="793"/>
    </location>
</feature>
<dbReference type="Gene3D" id="3.30.40.10">
    <property type="entry name" value="Zinc/RING finger domain, C3HC4 (zinc finger)"/>
    <property type="match status" value="1"/>
</dbReference>
<keyword evidence="12" id="KW-1185">Reference proteome</keyword>
<dbReference type="GO" id="GO:0008270">
    <property type="term" value="F:zinc ion binding"/>
    <property type="evidence" value="ECO:0007669"/>
    <property type="project" value="UniProtKB-KW"/>
</dbReference>
<keyword evidence="2" id="KW-0808">Transferase</keyword>
<dbReference type="CDD" id="cd20353">
    <property type="entry name" value="Rcat_RBR_RNF216"/>
    <property type="match status" value="1"/>
</dbReference>
<dbReference type="InterPro" id="IPR051628">
    <property type="entry name" value="LUBAC_E3_Ligases"/>
</dbReference>
<organism evidence="11 12">
    <name type="scientific">Ascodesmis nigricans</name>
    <dbReference type="NCBI Taxonomy" id="341454"/>
    <lineage>
        <taxon>Eukaryota</taxon>
        <taxon>Fungi</taxon>
        <taxon>Dikarya</taxon>
        <taxon>Ascomycota</taxon>
        <taxon>Pezizomycotina</taxon>
        <taxon>Pezizomycetes</taxon>
        <taxon>Pezizales</taxon>
        <taxon>Ascodesmidaceae</taxon>
        <taxon>Ascodesmis</taxon>
    </lineage>
</organism>
<evidence type="ECO:0000313" key="11">
    <source>
        <dbReference type="EMBL" id="TGZ83733.1"/>
    </source>
</evidence>
<dbReference type="Pfam" id="PF26200">
    <property type="entry name" value="Rcat_RNF216"/>
    <property type="match status" value="1"/>
</dbReference>
<dbReference type="STRING" id="341454.A0A4S2N3R3"/>
<keyword evidence="3" id="KW-0479">Metal-binding</keyword>
<dbReference type="EMBL" id="ML220113">
    <property type="protein sequence ID" value="TGZ83733.1"/>
    <property type="molecule type" value="Genomic_DNA"/>
</dbReference>
<dbReference type="InterPro" id="IPR003892">
    <property type="entry name" value="CUE"/>
</dbReference>
<evidence type="ECO:0000256" key="3">
    <source>
        <dbReference type="ARBA" id="ARBA00022723"/>
    </source>
</evidence>
<dbReference type="InParanoid" id="A0A4S2N3R3"/>
<dbReference type="PANTHER" id="PTHR22770">
    <property type="entry name" value="UBIQUITIN CONJUGATING ENZYME 7 INTERACTING PROTEIN-RELATED"/>
    <property type="match status" value="1"/>
</dbReference>
<dbReference type="InterPro" id="IPR047545">
    <property type="entry name" value="BRcat_RBR_RNF216"/>
</dbReference>
<keyword evidence="7" id="KW-0862">Zinc</keyword>
<dbReference type="Pfam" id="PF26191">
    <property type="entry name" value="RING-HC_RBR_RNF216"/>
    <property type="match status" value="1"/>
</dbReference>
<dbReference type="Proteomes" id="UP000298138">
    <property type="component" value="Unassembled WGS sequence"/>
</dbReference>
<feature type="region of interest" description="Disordered" evidence="8">
    <location>
        <begin position="1"/>
        <end position="21"/>
    </location>
</feature>
<evidence type="ECO:0000259" key="10">
    <source>
        <dbReference type="PROSITE" id="PS51873"/>
    </source>
</evidence>
<dbReference type="InterPro" id="IPR013083">
    <property type="entry name" value="Znf_RING/FYVE/PHD"/>
</dbReference>
<dbReference type="PROSITE" id="PS51140">
    <property type="entry name" value="CUE"/>
    <property type="match status" value="1"/>
</dbReference>
<name>A0A4S2N3R3_9PEZI</name>
<feature type="compositionally biased region" description="Pro residues" evidence="8">
    <location>
        <begin position="626"/>
        <end position="654"/>
    </location>
</feature>
<comment type="pathway">
    <text evidence="1">Protein modification; protein ubiquitination.</text>
</comment>
<evidence type="ECO:0000256" key="2">
    <source>
        <dbReference type="ARBA" id="ARBA00022679"/>
    </source>
</evidence>
<dbReference type="CDD" id="cd20339">
    <property type="entry name" value="BRcat_RBR_RNF216"/>
    <property type="match status" value="1"/>
</dbReference>
<reference evidence="11 12" key="1">
    <citation type="submission" date="2019-04" db="EMBL/GenBank/DDBJ databases">
        <title>Comparative genomics and transcriptomics to analyze fruiting body development in filamentous ascomycetes.</title>
        <authorList>
            <consortium name="DOE Joint Genome Institute"/>
            <person name="Lutkenhaus R."/>
            <person name="Traeger S."/>
            <person name="Breuer J."/>
            <person name="Kuo A."/>
            <person name="Lipzen A."/>
            <person name="Pangilinan J."/>
            <person name="Dilworth D."/>
            <person name="Sandor L."/>
            <person name="Poggeler S."/>
            <person name="Barry K."/>
            <person name="Grigoriev I.V."/>
            <person name="Nowrousian M."/>
        </authorList>
    </citation>
    <scope>NUCLEOTIDE SEQUENCE [LARGE SCALE GENOMIC DNA]</scope>
    <source>
        <strain evidence="11 12">CBS 389.68</strain>
    </source>
</reference>
<evidence type="ECO:0000256" key="6">
    <source>
        <dbReference type="ARBA" id="ARBA00022786"/>
    </source>
</evidence>
<keyword evidence="5" id="KW-0863">Zinc-finger</keyword>
<feature type="region of interest" description="Disordered" evidence="8">
    <location>
        <begin position="178"/>
        <end position="209"/>
    </location>
</feature>
<keyword evidence="6" id="KW-0833">Ubl conjugation pathway</keyword>
<evidence type="ECO:0008006" key="13">
    <source>
        <dbReference type="Google" id="ProtNLM"/>
    </source>
</evidence>
<feature type="compositionally biased region" description="Basic and acidic residues" evidence="8">
    <location>
        <begin position="588"/>
        <end position="608"/>
    </location>
</feature>
<accession>A0A4S2N3R3</accession>
<dbReference type="GO" id="GO:0016740">
    <property type="term" value="F:transferase activity"/>
    <property type="evidence" value="ECO:0007669"/>
    <property type="project" value="UniProtKB-KW"/>
</dbReference>
<feature type="compositionally biased region" description="Pro residues" evidence="8">
    <location>
        <begin position="761"/>
        <end position="770"/>
    </location>
</feature>
<dbReference type="GO" id="GO:0043130">
    <property type="term" value="F:ubiquitin binding"/>
    <property type="evidence" value="ECO:0007669"/>
    <property type="project" value="InterPro"/>
</dbReference>
<feature type="compositionally biased region" description="Basic and acidic residues" evidence="8">
    <location>
        <begin position="186"/>
        <end position="200"/>
    </location>
</feature>
<dbReference type="CDD" id="cd16630">
    <property type="entry name" value="RING-HC_RBR_RNF216"/>
    <property type="match status" value="1"/>
</dbReference>
<dbReference type="CDD" id="cd14279">
    <property type="entry name" value="CUE"/>
    <property type="match status" value="1"/>
</dbReference>
<dbReference type="SUPFAM" id="SSF57850">
    <property type="entry name" value="RING/U-box"/>
    <property type="match status" value="1"/>
</dbReference>
<gene>
    <name evidence="11" type="ORF">EX30DRAFT_90237</name>
</gene>
<dbReference type="PROSITE" id="PS51873">
    <property type="entry name" value="TRIAD"/>
    <property type="match status" value="1"/>
</dbReference>
<dbReference type="InterPro" id="IPR047544">
    <property type="entry name" value="RING-HC_RBR_RNF216"/>
</dbReference>
<feature type="domain" description="CUE" evidence="9">
    <location>
        <begin position="1"/>
        <end position="39"/>
    </location>
</feature>
<evidence type="ECO:0000256" key="7">
    <source>
        <dbReference type="ARBA" id="ARBA00022833"/>
    </source>
</evidence>
<feature type="domain" description="RING-type" evidence="10">
    <location>
        <begin position="332"/>
        <end position="556"/>
    </location>
</feature>
<dbReference type="InterPro" id="IPR044066">
    <property type="entry name" value="TRIAD_supradom"/>
</dbReference>
<sequence length="793" mass="88885">MEALQDLFPSRSERELQEVLDEASQSFDRALEILLERPAAPPPRPRPLQNLAKRVSNVIEAPPLTPATASALSFMNMTLSGDDDRQKGSPKAPQLPRQVITISDDEEAGKSPNIVAKAVSKGDSESETVAYILSIFPDVCPESTRELYKAHRYLQGSSVAEFLVDKYLEEGYVKAEKVGQKRKRKASDGEEASARKKDAYDPAGRPPSTQDYRRAVERLLQQEFPLTPANYISKVFRANLSFLASTYPHLVAAEKLVNSRDPRPPYKPLLSRRKIMDDNGAFDQMGSEWNKILEELGYARDVSRSYAMQQQVEADAQIAAQLNEKEYEAADMLWECKCCFTETPFDNMTHCGEGTHFFCLGCARMNAETEIGNGRYKLKCMDGSGCQAEFPRREVLRFIKNEKTLALLSKLEAEEAIRIAAIDNLERCPFCDNAAICNSIEIDKEFRCDGEECGIFSCRLCKRKSHIPKTCEEAAKDDNISTRHRVEEAMTKAMMRKCNKCQAPFIKQDGCNKIVCTTSGCRNIQCYVCSQNIADYSHFARGPSDQVRKGQCPLYDNHEQRHEDEIRQAALAEVEKLRKENPGISDKDLQIRISDEVKKSEAERKKAAENGGRQARQGNPGFVIPPYNPAAVQPPPPPPPQPRAQPQQPVPPAMADPRIQPPRGRTIPAPPQPPSLFPRNMGGYPLGLLVPPYQPQYYGAPLQPPQPPQPHLPAAAAPNQMQPQLIYPPVRNNPPVNGVPAHWLFPGLWAYTPQPNNYQRLPPPPPPPPPRHLRPQTQLQPQSQPQKQKAKRK</sequence>
<evidence type="ECO:0000313" key="12">
    <source>
        <dbReference type="Proteomes" id="UP000298138"/>
    </source>
</evidence>
<evidence type="ECO:0000256" key="8">
    <source>
        <dbReference type="SAM" id="MobiDB-lite"/>
    </source>
</evidence>
<evidence type="ECO:0000256" key="1">
    <source>
        <dbReference type="ARBA" id="ARBA00004906"/>
    </source>
</evidence>
<dbReference type="PANTHER" id="PTHR22770:SF47">
    <property type="entry name" value="E3 UBIQUITIN-PROTEIN LIGASE RNF216"/>
    <property type="match status" value="1"/>
</dbReference>